<reference evidence="2 3" key="1">
    <citation type="submission" date="2018-06" db="EMBL/GenBank/DDBJ databases">
        <title>Genomic Encyclopedia of Type Strains, Phase IV (KMG-IV): sequencing the most valuable type-strain genomes for metagenomic binning, comparative biology and taxonomic classification.</title>
        <authorList>
            <person name="Goeker M."/>
        </authorList>
    </citation>
    <scope>NUCLEOTIDE SEQUENCE [LARGE SCALE GENOMIC DNA]</scope>
    <source>
        <strain evidence="2 3">DSM 45521</strain>
    </source>
</reference>
<feature type="compositionally biased region" description="Polar residues" evidence="1">
    <location>
        <begin position="33"/>
        <end position="48"/>
    </location>
</feature>
<evidence type="ECO:0000313" key="2">
    <source>
        <dbReference type="EMBL" id="PYE13573.1"/>
    </source>
</evidence>
<dbReference type="AlphaFoldDB" id="A0A318RC30"/>
<feature type="region of interest" description="Disordered" evidence="1">
    <location>
        <begin position="1"/>
        <end position="48"/>
    </location>
</feature>
<evidence type="ECO:0000313" key="3">
    <source>
        <dbReference type="Proteomes" id="UP000247591"/>
    </source>
</evidence>
<dbReference type="Proteomes" id="UP000247591">
    <property type="component" value="Unassembled WGS sequence"/>
</dbReference>
<dbReference type="RefSeq" id="WP_110471943.1">
    <property type="nucleotide sequence ID" value="NZ_QJSP01000016.1"/>
</dbReference>
<accession>A0A318RC30</accession>
<comment type="caution">
    <text evidence="2">The sequence shown here is derived from an EMBL/GenBank/DDBJ whole genome shotgun (WGS) entry which is preliminary data.</text>
</comment>
<name>A0A318RC30_WILLI</name>
<organism evidence="2 3">
    <name type="scientific">Williamsia limnetica</name>
    <dbReference type="NCBI Taxonomy" id="882452"/>
    <lineage>
        <taxon>Bacteria</taxon>
        <taxon>Bacillati</taxon>
        <taxon>Actinomycetota</taxon>
        <taxon>Actinomycetes</taxon>
        <taxon>Mycobacteriales</taxon>
        <taxon>Nocardiaceae</taxon>
        <taxon>Williamsia</taxon>
    </lineage>
</organism>
<dbReference type="EMBL" id="QJSP01000016">
    <property type="protein sequence ID" value="PYE13573.1"/>
    <property type="molecule type" value="Genomic_DNA"/>
</dbReference>
<keyword evidence="3" id="KW-1185">Reference proteome</keyword>
<gene>
    <name evidence="2" type="ORF">DFR67_116127</name>
</gene>
<evidence type="ECO:0000256" key="1">
    <source>
        <dbReference type="SAM" id="MobiDB-lite"/>
    </source>
</evidence>
<proteinExistence type="predicted"/>
<feature type="compositionally biased region" description="Basic and acidic residues" evidence="1">
    <location>
        <begin position="7"/>
        <end position="31"/>
    </location>
</feature>
<sequence length="109" mass="12512">MTDSDSNEQRSMWDEIARKEHPMSETWDRKVPYSSSKESPYGNYSTPRRMQTLLTSELRGMGIELSDSDLEAVDWFAQTMSPTAIDKIVSWLGRVTQVREPLPDGDPEQ</sequence>
<protein>
    <submittedName>
        <fullName evidence="2">Uncharacterized protein</fullName>
    </submittedName>
</protein>